<dbReference type="Proteomes" id="UP000318995">
    <property type="component" value="Unassembled WGS sequence"/>
</dbReference>
<dbReference type="SUPFAM" id="SSF51430">
    <property type="entry name" value="NAD(P)-linked oxidoreductase"/>
    <property type="match status" value="1"/>
</dbReference>
<dbReference type="AlphaFoldDB" id="A0A5C5W903"/>
<protein>
    <submittedName>
        <fullName evidence="2">2,5-diketo-D-gluconate reductase B</fullName>
    </submittedName>
</protein>
<feature type="domain" description="NADP-dependent oxidoreductase" evidence="1">
    <location>
        <begin position="16"/>
        <end position="184"/>
    </location>
</feature>
<organism evidence="2 3">
    <name type="scientific">Botrimarina hoheduenensis</name>
    <dbReference type="NCBI Taxonomy" id="2528000"/>
    <lineage>
        <taxon>Bacteria</taxon>
        <taxon>Pseudomonadati</taxon>
        <taxon>Planctomycetota</taxon>
        <taxon>Planctomycetia</taxon>
        <taxon>Pirellulales</taxon>
        <taxon>Lacipirellulaceae</taxon>
        <taxon>Botrimarina</taxon>
    </lineage>
</organism>
<gene>
    <name evidence="2" type="ORF">Pla111_09790</name>
</gene>
<dbReference type="InterPro" id="IPR036812">
    <property type="entry name" value="NAD(P)_OxRdtase_dom_sf"/>
</dbReference>
<dbReference type="RefSeq" id="WP_146571929.1">
    <property type="nucleotide sequence ID" value="NZ_SJPH01000002.1"/>
</dbReference>
<keyword evidence="3" id="KW-1185">Reference proteome</keyword>
<dbReference type="OrthoDB" id="9773828at2"/>
<dbReference type="InterPro" id="IPR023210">
    <property type="entry name" value="NADP_OxRdtase_dom"/>
</dbReference>
<dbReference type="InterPro" id="IPR053135">
    <property type="entry name" value="AKR2_Oxidoreductase"/>
</dbReference>
<proteinExistence type="predicted"/>
<dbReference type="Pfam" id="PF00248">
    <property type="entry name" value="Aldo_ket_red"/>
    <property type="match status" value="1"/>
</dbReference>
<accession>A0A5C5W903</accession>
<evidence type="ECO:0000313" key="2">
    <source>
        <dbReference type="EMBL" id="TWT47366.1"/>
    </source>
</evidence>
<evidence type="ECO:0000313" key="3">
    <source>
        <dbReference type="Proteomes" id="UP000318995"/>
    </source>
</evidence>
<dbReference type="PANTHER" id="PTHR43312:SF1">
    <property type="entry name" value="NADP-DEPENDENT OXIDOREDUCTASE DOMAIN-CONTAINING PROTEIN"/>
    <property type="match status" value="1"/>
</dbReference>
<reference evidence="2 3" key="1">
    <citation type="submission" date="2019-02" db="EMBL/GenBank/DDBJ databases">
        <title>Deep-cultivation of Planctomycetes and their phenomic and genomic characterization uncovers novel biology.</title>
        <authorList>
            <person name="Wiegand S."/>
            <person name="Jogler M."/>
            <person name="Boedeker C."/>
            <person name="Pinto D."/>
            <person name="Vollmers J."/>
            <person name="Rivas-Marin E."/>
            <person name="Kohn T."/>
            <person name="Peeters S.H."/>
            <person name="Heuer A."/>
            <person name="Rast P."/>
            <person name="Oberbeckmann S."/>
            <person name="Bunk B."/>
            <person name="Jeske O."/>
            <person name="Meyerdierks A."/>
            <person name="Storesund J.E."/>
            <person name="Kallscheuer N."/>
            <person name="Luecker S."/>
            <person name="Lage O.M."/>
            <person name="Pohl T."/>
            <person name="Merkel B.J."/>
            <person name="Hornburger P."/>
            <person name="Mueller R.-W."/>
            <person name="Bruemmer F."/>
            <person name="Labrenz M."/>
            <person name="Spormann A.M."/>
            <person name="Op Den Camp H."/>
            <person name="Overmann J."/>
            <person name="Amann R."/>
            <person name="Jetten M.S.M."/>
            <person name="Mascher T."/>
            <person name="Medema M.H."/>
            <person name="Devos D.P."/>
            <person name="Kaster A.-K."/>
            <person name="Ovreas L."/>
            <person name="Rohde M."/>
            <person name="Galperin M.Y."/>
            <person name="Jogler C."/>
        </authorList>
    </citation>
    <scope>NUCLEOTIDE SEQUENCE [LARGE SCALE GENOMIC DNA]</scope>
    <source>
        <strain evidence="2 3">Pla111</strain>
    </source>
</reference>
<sequence>MRKIELPGVEGSVPQIGLGCARLDGRVGLRQASRLIETALDLGIRYFDVAESYGVAEEALGAVLAGQHDVVIATKVGPPRLPYNEAKMRIKHAIKPLLDRTRGLKLLLRGRHTPPPRLASERPRYDFSPERVRRALEASLQRLRRDRVNIYLAHEPNPLDLNPDTQIIFDEFVTQGLIGAYGVGIDARQDRWSPFGSIWQSGWPAERMGDYRQEVAYNFHGVLRYAPKDRWGATVCPARELVRGAVEAMPNALLLVSASTSDRLRALVSGACG</sequence>
<name>A0A5C5W903_9BACT</name>
<evidence type="ECO:0000259" key="1">
    <source>
        <dbReference type="Pfam" id="PF00248"/>
    </source>
</evidence>
<comment type="caution">
    <text evidence="2">The sequence shown here is derived from an EMBL/GenBank/DDBJ whole genome shotgun (WGS) entry which is preliminary data.</text>
</comment>
<dbReference type="EMBL" id="SJPH01000002">
    <property type="protein sequence ID" value="TWT47366.1"/>
    <property type="molecule type" value="Genomic_DNA"/>
</dbReference>
<dbReference type="CDD" id="cd06660">
    <property type="entry name" value="AKR_SF"/>
    <property type="match status" value="1"/>
</dbReference>
<dbReference type="Gene3D" id="3.20.20.100">
    <property type="entry name" value="NADP-dependent oxidoreductase domain"/>
    <property type="match status" value="1"/>
</dbReference>
<dbReference type="PANTHER" id="PTHR43312">
    <property type="entry name" value="D-THREO-ALDOSE 1-DEHYDROGENASE"/>
    <property type="match status" value="1"/>
</dbReference>